<evidence type="ECO:0000259" key="1">
    <source>
        <dbReference type="Pfam" id="PF00882"/>
    </source>
</evidence>
<comment type="caution">
    <text evidence="2">The sequence shown here is derived from an EMBL/GenBank/DDBJ whole genome shotgun (WGS) entry which is preliminary data.</text>
</comment>
<accession>A0A4R9KFA6</accession>
<dbReference type="EMBL" id="RQGD01000002">
    <property type="protein sequence ID" value="TGL63892.1"/>
    <property type="molecule type" value="Genomic_DNA"/>
</dbReference>
<dbReference type="Proteomes" id="UP000297693">
    <property type="component" value="Unassembled WGS sequence"/>
</dbReference>
<protein>
    <submittedName>
        <fullName evidence="2">Phospholipase</fullName>
    </submittedName>
</protein>
<organism evidence="2 3">
    <name type="scientific">Leptospira ognonensis</name>
    <dbReference type="NCBI Taxonomy" id="2484945"/>
    <lineage>
        <taxon>Bacteria</taxon>
        <taxon>Pseudomonadati</taxon>
        <taxon>Spirochaetota</taxon>
        <taxon>Spirochaetia</taxon>
        <taxon>Leptospirales</taxon>
        <taxon>Leptospiraceae</taxon>
        <taxon>Leptospira</taxon>
    </lineage>
</organism>
<dbReference type="Pfam" id="PF00882">
    <property type="entry name" value="Zn_dep_PLPC"/>
    <property type="match status" value="1"/>
</dbReference>
<proteinExistence type="predicted"/>
<dbReference type="RefSeq" id="WP_135621389.1">
    <property type="nucleotide sequence ID" value="NZ_RQGD01000002.1"/>
</dbReference>
<sequence length="356" mass="41536">MAGKITHIEALSQVKKHLEHGNATQRKIAALLNRPEVSSYAYLGAVAPDIFYFYHVLRPQLTKKAAFWGDLAHHSRVTELILNFLDEINDTEMTLYRDRYLAFTLGYICHCVVDIQTHPYIFYISGDYYNDDKKISYQAQINHMRVEFGLDSLLLHYRWGMSPEEYDFPQYIDIRHRTVGIKNKMDPILWQFWLSALKTTFPTEFAAQYLGSEKKIIPGDILNDSYMGFYRFTSTLDSRSRFMRGLVNMVDQLTFHKYQAGVLMLPARETVNPKIMNDEKRSWHYPADSKLVFEDSFIELLNQASLKAKEILTRAYEYSFSPESRSKILETYGGYNLDTGLRYQGITTMTEFSPLM</sequence>
<keyword evidence="3" id="KW-1185">Reference proteome</keyword>
<dbReference type="AlphaFoldDB" id="A0A4R9KFA6"/>
<feature type="domain" description="Phospholipase C/D" evidence="1">
    <location>
        <begin position="6"/>
        <end position="207"/>
    </location>
</feature>
<dbReference type="OrthoDB" id="9810528at2"/>
<reference evidence="2" key="1">
    <citation type="journal article" date="2019" name="PLoS Negl. Trop. Dis.">
        <title>Revisiting the worldwide diversity of Leptospira species in the environment.</title>
        <authorList>
            <person name="Vincent A.T."/>
            <person name="Schiettekatte O."/>
            <person name="Bourhy P."/>
            <person name="Veyrier F.J."/>
            <person name="Picardeau M."/>
        </authorList>
    </citation>
    <scope>NUCLEOTIDE SEQUENCE [LARGE SCALE GENOMIC DNA]</scope>
    <source>
        <strain evidence="2">201702476</strain>
    </source>
</reference>
<evidence type="ECO:0000313" key="3">
    <source>
        <dbReference type="Proteomes" id="UP000297693"/>
    </source>
</evidence>
<gene>
    <name evidence="2" type="ORF">EHQ58_00560</name>
</gene>
<evidence type="ECO:0000313" key="2">
    <source>
        <dbReference type="EMBL" id="TGL63892.1"/>
    </source>
</evidence>
<name>A0A4R9KFA6_9LEPT</name>
<dbReference type="InterPro" id="IPR029002">
    <property type="entry name" value="PLPC/GPLD1"/>
</dbReference>